<dbReference type="EMBL" id="JBELQC010000002">
    <property type="protein sequence ID" value="MFL9841937.1"/>
    <property type="molecule type" value="Genomic_DNA"/>
</dbReference>
<dbReference type="SUPFAM" id="SSF53756">
    <property type="entry name" value="UDP-Glycosyltransferase/glycogen phosphorylase"/>
    <property type="match status" value="1"/>
</dbReference>
<evidence type="ECO:0000313" key="2">
    <source>
        <dbReference type="Proteomes" id="UP001629244"/>
    </source>
</evidence>
<name>A0ABW8YQM9_9SPHN</name>
<dbReference type="Gene3D" id="3.40.50.2000">
    <property type="entry name" value="Glycogen Phosphorylase B"/>
    <property type="match status" value="2"/>
</dbReference>
<organism evidence="1 2">
    <name type="scientific">Sphingomonas plantiphila</name>
    <dbReference type="NCBI Taxonomy" id="3163295"/>
    <lineage>
        <taxon>Bacteria</taxon>
        <taxon>Pseudomonadati</taxon>
        <taxon>Pseudomonadota</taxon>
        <taxon>Alphaproteobacteria</taxon>
        <taxon>Sphingomonadales</taxon>
        <taxon>Sphingomonadaceae</taxon>
        <taxon>Sphingomonas</taxon>
    </lineage>
</organism>
<dbReference type="Proteomes" id="UP001629244">
    <property type="component" value="Unassembled WGS sequence"/>
</dbReference>
<reference evidence="1 2" key="1">
    <citation type="submission" date="2024-06" db="EMBL/GenBank/DDBJ databases">
        <authorList>
            <person name="Kaempfer P."/>
            <person name="Viver T."/>
        </authorList>
    </citation>
    <scope>NUCLEOTIDE SEQUENCE [LARGE SCALE GENOMIC DNA]</scope>
    <source>
        <strain evidence="1 2">ST-64</strain>
    </source>
</reference>
<protein>
    <recommendedName>
        <fullName evidence="3">UDP:flavonoid glycosyltransferase YjiC, YdhE family</fullName>
    </recommendedName>
</protein>
<dbReference type="RefSeq" id="WP_408079118.1">
    <property type="nucleotide sequence ID" value="NZ_JBELQC010000002.1"/>
</dbReference>
<evidence type="ECO:0008006" key="3">
    <source>
        <dbReference type="Google" id="ProtNLM"/>
    </source>
</evidence>
<comment type="caution">
    <text evidence="1">The sequence shown here is derived from an EMBL/GenBank/DDBJ whole genome shotgun (WGS) entry which is preliminary data.</text>
</comment>
<evidence type="ECO:0000313" key="1">
    <source>
        <dbReference type="EMBL" id="MFL9841937.1"/>
    </source>
</evidence>
<accession>A0ABW8YQM9</accession>
<proteinExistence type="predicted"/>
<keyword evidence="2" id="KW-1185">Reference proteome</keyword>
<sequence length="390" mass="41267">MRILASWELGLGYGHVATLAPICRALRTRNHHVTLAARTPGTAVRLERDAFDVVTACPRYCGPVPRGETLTYGQVIAPAGAVDPAAAIPLVREWLTLFERFGPDALMAEHAPVSLLAAHVAGLPAVRLGSSFVAPSARSVTASLLPWASHDAHALAAAAPADQVVREVCRYFGAARLAGLVELVGGASLHSLAWPELDHHGPGACGFYYGPLVGIEAHARPEWPAGEGPRTLVYLPFDRPANLAVAHALGALRWPVLWHSPTPPPAELPANISYCAEPIDLAVVGLQAELYVGRGGYGASAVMLCAGVPQLLLPDTLESLLLTYRLCRAGVARSQAASAGAHAVAEALSRIGRSDEIRTRASAIAARYSGWSRAQMTEFLVDDLLIGMRR</sequence>
<gene>
    <name evidence="1" type="ORF">ABS767_13260</name>
</gene>